<keyword evidence="2" id="KW-1185">Reference proteome</keyword>
<gene>
    <name evidence="1" type="ORF">GCM10011583_47420</name>
</gene>
<comment type="caution">
    <text evidence="1">The sequence shown here is derived from an EMBL/GenBank/DDBJ whole genome shotgun (WGS) entry which is preliminary data.</text>
</comment>
<protein>
    <submittedName>
        <fullName evidence="1">Uncharacterized protein</fullName>
    </submittedName>
</protein>
<organism evidence="1 2">
    <name type="scientific">Streptomyces camponoticapitis</name>
    <dbReference type="NCBI Taxonomy" id="1616125"/>
    <lineage>
        <taxon>Bacteria</taxon>
        <taxon>Bacillati</taxon>
        <taxon>Actinomycetota</taxon>
        <taxon>Actinomycetes</taxon>
        <taxon>Kitasatosporales</taxon>
        <taxon>Streptomycetaceae</taxon>
        <taxon>Streptomyces</taxon>
    </lineage>
</organism>
<proteinExistence type="predicted"/>
<evidence type="ECO:0000313" key="2">
    <source>
        <dbReference type="Proteomes" id="UP000660265"/>
    </source>
</evidence>
<name>A0ABQ2EFA8_9ACTN</name>
<dbReference type="EMBL" id="BMMV01000016">
    <property type="protein sequence ID" value="GGK09790.1"/>
    <property type="molecule type" value="Genomic_DNA"/>
</dbReference>
<dbReference type="Proteomes" id="UP000660265">
    <property type="component" value="Unassembled WGS sequence"/>
</dbReference>
<sequence length="109" mass="11164">MPVGGGADRFGERRVSYNGVEQTVQAHEGVSVRIQGCGGGLMNRREACHLNAKGPTRLTGRGLPAYDPGRTAAAREGTGAARAAPTATGTALTSLCATGWSRTSPTAPR</sequence>
<reference evidence="2" key="1">
    <citation type="journal article" date="2019" name="Int. J. Syst. Evol. Microbiol.">
        <title>The Global Catalogue of Microorganisms (GCM) 10K type strain sequencing project: providing services to taxonomists for standard genome sequencing and annotation.</title>
        <authorList>
            <consortium name="The Broad Institute Genomics Platform"/>
            <consortium name="The Broad Institute Genome Sequencing Center for Infectious Disease"/>
            <person name="Wu L."/>
            <person name="Ma J."/>
        </authorList>
    </citation>
    <scope>NUCLEOTIDE SEQUENCE [LARGE SCALE GENOMIC DNA]</scope>
    <source>
        <strain evidence="2">CGMCC 4.7275</strain>
    </source>
</reference>
<accession>A0ABQ2EFA8</accession>
<evidence type="ECO:0000313" key="1">
    <source>
        <dbReference type="EMBL" id="GGK09790.1"/>
    </source>
</evidence>